<comment type="caution">
    <text evidence="1">The sequence shown here is derived from an EMBL/GenBank/DDBJ whole genome shotgun (WGS) entry which is preliminary data.</text>
</comment>
<dbReference type="Proteomes" id="UP000608154">
    <property type="component" value="Unassembled WGS sequence"/>
</dbReference>
<name>A0A916TRE5_9SPHN</name>
<organism evidence="1 2">
    <name type="scientific">Novosphingobium endophyticum</name>
    <dbReference type="NCBI Taxonomy" id="1955250"/>
    <lineage>
        <taxon>Bacteria</taxon>
        <taxon>Pseudomonadati</taxon>
        <taxon>Pseudomonadota</taxon>
        <taxon>Alphaproteobacteria</taxon>
        <taxon>Sphingomonadales</taxon>
        <taxon>Sphingomonadaceae</taxon>
        <taxon>Novosphingobium</taxon>
    </lineage>
</organism>
<reference evidence="1" key="2">
    <citation type="submission" date="2020-09" db="EMBL/GenBank/DDBJ databases">
        <authorList>
            <person name="Sun Q."/>
            <person name="Zhou Y."/>
        </authorList>
    </citation>
    <scope>NUCLEOTIDE SEQUENCE</scope>
    <source>
        <strain evidence="1">CGMCC 1.15095</strain>
    </source>
</reference>
<dbReference type="RefSeq" id="WP_188769400.1">
    <property type="nucleotide sequence ID" value="NZ_BMHK01000005.1"/>
</dbReference>
<proteinExistence type="predicted"/>
<evidence type="ECO:0000313" key="1">
    <source>
        <dbReference type="EMBL" id="GGB94788.1"/>
    </source>
</evidence>
<sequence length="160" mass="17347">MTEKPDTPDAFVAQIAKVTAAIADREPGSELESWLNDRFSADSVWFEETFALCRAGCDEGWLCENERGGVKFGRAVKEGDATHGFSVDVVEMTDVVGPHHSHPNGEIDLVMPLDNGAEFDGRGAGWKVYAPQSAHCPRVRGGKALVLYLLPGGAIEFTRN</sequence>
<gene>
    <name evidence="1" type="ORF">GCM10011494_11590</name>
</gene>
<reference evidence="1" key="1">
    <citation type="journal article" date="2014" name="Int. J. Syst. Evol. Microbiol.">
        <title>Complete genome sequence of Corynebacterium casei LMG S-19264T (=DSM 44701T), isolated from a smear-ripened cheese.</title>
        <authorList>
            <consortium name="US DOE Joint Genome Institute (JGI-PGF)"/>
            <person name="Walter F."/>
            <person name="Albersmeier A."/>
            <person name="Kalinowski J."/>
            <person name="Ruckert C."/>
        </authorList>
    </citation>
    <scope>NUCLEOTIDE SEQUENCE</scope>
    <source>
        <strain evidence="1">CGMCC 1.15095</strain>
    </source>
</reference>
<accession>A0A916TRE5</accession>
<evidence type="ECO:0000313" key="2">
    <source>
        <dbReference type="Proteomes" id="UP000608154"/>
    </source>
</evidence>
<dbReference type="Pfam" id="PF16155">
    <property type="entry name" value="PnbB"/>
    <property type="match status" value="1"/>
</dbReference>
<dbReference type="InterPro" id="IPR032345">
    <property type="entry name" value="PnbB"/>
</dbReference>
<keyword evidence="2" id="KW-1185">Reference proteome</keyword>
<evidence type="ECO:0008006" key="3">
    <source>
        <dbReference type="Google" id="ProtNLM"/>
    </source>
</evidence>
<dbReference type="EMBL" id="BMHK01000005">
    <property type="protein sequence ID" value="GGB94788.1"/>
    <property type="molecule type" value="Genomic_DNA"/>
</dbReference>
<protein>
    <recommendedName>
        <fullName evidence="3">DUF4863 domain-containing protein</fullName>
    </recommendedName>
</protein>
<dbReference type="AlphaFoldDB" id="A0A916TRE5"/>